<accession>A0A6N2M6F1</accession>
<reference evidence="2" key="1">
    <citation type="submission" date="2019-03" db="EMBL/GenBank/DDBJ databases">
        <authorList>
            <person name="Mank J."/>
            <person name="Almeida P."/>
        </authorList>
    </citation>
    <scope>NUCLEOTIDE SEQUENCE</scope>
    <source>
        <strain evidence="2">78183</strain>
    </source>
</reference>
<name>A0A6N2M6F1_SALVM</name>
<feature type="transmembrane region" description="Helical" evidence="1">
    <location>
        <begin position="83"/>
        <end position="105"/>
    </location>
</feature>
<sequence>MGSFRVGLSRRSVVSLSRFAALDHMLLFWLLLSWRCLQWTLPSFFSLRLLSYVLYISFFWFLFPFICKLFFPLVSAGSFSSCLLFFSFLLAIFCVGSFLLFVQLLRY</sequence>
<organism evidence="2">
    <name type="scientific">Salix viminalis</name>
    <name type="common">Common osier</name>
    <name type="synonym">Basket willow</name>
    <dbReference type="NCBI Taxonomy" id="40686"/>
    <lineage>
        <taxon>Eukaryota</taxon>
        <taxon>Viridiplantae</taxon>
        <taxon>Streptophyta</taxon>
        <taxon>Embryophyta</taxon>
        <taxon>Tracheophyta</taxon>
        <taxon>Spermatophyta</taxon>
        <taxon>Magnoliopsida</taxon>
        <taxon>eudicotyledons</taxon>
        <taxon>Gunneridae</taxon>
        <taxon>Pentapetalae</taxon>
        <taxon>rosids</taxon>
        <taxon>fabids</taxon>
        <taxon>Malpighiales</taxon>
        <taxon>Salicaceae</taxon>
        <taxon>Saliceae</taxon>
        <taxon>Salix</taxon>
    </lineage>
</organism>
<dbReference type="EMBL" id="CAADRP010001708">
    <property type="protein sequence ID" value="VFU49681.1"/>
    <property type="molecule type" value="Genomic_DNA"/>
</dbReference>
<feature type="transmembrane region" description="Helical" evidence="1">
    <location>
        <begin position="52"/>
        <end position="71"/>
    </location>
</feature>
<keyword evidence="1" id="KW-1133">Transmembrane helix</keyword>
<evidence type="ECO:0008006" key="3">
    <source>
        <dbReference type="Google" id="ProtNLM"/>
    </source>
</evidence>
<keyword evidence="1" id="KW-0812">Transmembrane</keyword>
<dbReference type="AlphaFoldDB" id="A0A6N2M6F1"/>
<proteinExistence type="predicted"/>
<protein>
    <recommendedName>
        <fullName evidence="3">Transmembrane protein</fullName>
    </recommendedName>
</protein>
<keyword evidence="1" id="KW-0472">Membrane</keyword>
<evidence type="ECO:0000256" key="1">
    <source>
        <dbReference type="SAM" id="Phobius"/>
    </source>
</evidence>
<gene>
    <name evidence="2" type="ORF">SVIM_LOCUS327781</name>
</gene>
<feature type="transmembrane region" description="Helical" evidence="1">
    <location>
        <begin position="12"/>
        <end position="32"/>
    </location>
</feature>
<evidence type="ECO:0000313" key="2">
    <source>
        <dbReference type="EMBL" id="VFU49681.1"/>
    </source>
</evidence>